<evidence type="ECO:0000256" key="1">
    <source>
        <dbReference type="PROSITE-ProRule" id="PRU00285"/>
    </source>
</evidence>
<evidence type="ECO:0000256" key="2">
    <source>
        <dbReference type="RuleBase" id="RU003616"/>
    </source>
</evidence>
<proteinExistence type="inferred from homology"/>
<protein>
    <recommendedName>
        <fullName evidence="3">SHSP domain-containing protein</fullName>
    </recommendedName>
</protein>
<accession>A0A2R6CAM2</accession>
<dbReference type="Gene3D" id="2.60.40.790">
    <property type="match status" value="1"/>
</dbReference>
<dbReference type="Pfam" id="PF00011">
    <property type="entry name" value="HSP20"/>
    <property type="match status" value="1"/>
</dbReference>
<name>A0A2R6CAM2_9ARCH</name>
<comment type="similarity">
    <text evidence="1 2">Belongs to the small heat shock protein (HSP20) family.</text>
</comment>
<dbReference type="NCBIfam" id="NF041799">
    <property type="entry name" value="Hsp14"/>
    <property type="match status" value="1"/>
</dbReference>
<evidence type="ECO:0000313" key="4">
    <source>
        <dbReference type="EMBL" id="PSO07881.1"/>
    </source>
</evidence>
<dbReference type="InterPro" id="IPR008978">
    <property type="entry name" value="HSP20-like_chaperone"/>
</dbReference>
<dbReference type="PROSITE" id="PS01031">
    <property type="entry name" value="SHSP"/>
    <property type="match status" value="1"/>
</dbReference>
<dbReference type="AlphaFoldDB" id="A0A2R6CAM2"/>
<comment type="caution">
    <text evidence="4">The sequence shown here is derived from an EMBL/GenBank/DDBJ whole genome shotgun (WGS) entry which is preliminary data.</text>
</comment>
<organism evidence="4 5">
    <name type="scientific">Candidatus Marsarchaeota G2 archaeon BE_D</name>
    <dbReference type="NCBI Taxonomy" id="1978158"/>
    <lineage>
        <taxon>Archaea</taxon>
        <taxon>Candidatus Marsarchaeota</taxon>
        <taxon>Candidatus Marsarchaeota group 2</taxon>
    </lineage>
</organism>
<dbReference type="EMBL" id="NEXF01000172">
    <property type="protein sequence ID" value="PSO07881.1"/>
    <property type="molecule type" value="Genomic_DNA"/>
</dbReference>
<reference evidence="4 5" key="1">
    <citation type="submission" date="2017-04" db="EMBL/GenBank/DDBJ databases">
        <title>Novel microbial lineages endemic to geothermal iron-oxide mats fill important gaps in the evolutionary history of Archaea.</title>
        <authorList>
            <person name="Jay Z.J."/>
            <person name="Beam J.P."/>
            <person name="Dlakic M."/>
            <person name="Rusch D.B."/>
            <person name="Kozubal M.A."/>
            <person name="Inskeep W.P."/>
        </authorList>
    </citation>
    <scope>NUCLEOTIDE SEQUENCE [LARGE SCALE GENOMIC DNA]</scope>
    <source>
        <strain evidence="4">BE_D</strain>
    </source>
</reference>
<dbReference type="InterPro" id="IPR002068">
    <property type="entry name" value="A-crystallin/Hsp20_dom"/>
</dbReference>
<gene>
    <name evidence="4" type="ORF">B9Q04_08485</name>
</gene>
<dbReference type="CDD" id="cd06464">
    <property type="entry name" value="ACD_sHsps-like"/>
    <property type="match status" value="1"/>
</dbReference>
<evidence type="ECO:0000259" key="3">
    <source>
        <dbReference type="PROSITE" id="PS01031"/>
    </source>
</evidence>
<dbReference type="SUPFAM" id="SSF49764">
    <property type="entry name" value="HSP20-like chaperones"/>
    <property type="match status" value="1"/>
</dbReference>
<feature type="domain" description="SHSP" evidence="3">
    <location>
        <begin position="15"/>
        <end position="121"/>
    </location>
</feature>
<evidence type="ECO:0000313" key="5">
    <source>
        <dbReference type="Proteomes" id="UP000242015"/>
    </source>
</evidence>
<sequence length="121" mass="13653">MLSAFMREAGEYSRAFYEVVLPPIDIYELGGQLVVEMDLAGFAKDNISIKATAHTLSVTAKREEKTDEVDGVYLRQRPSRIHRVIRLPVDVDETVEPTAKYENGVLTVKLTMKGAKRVRIE</sequence>
<dbReference type="Proteomes" id="UP000242015">
    <property type="component" value="Unassembled WGS sequence"/>
</dbReference>